<name>A1SVV4_PSYIN</name>
<dbReference type="HOGENOM" id="CLU_2002000_0_0_6"/>
<dbReference type="AlphaFoldDB" id="A1SVV4"/>
<protein>
    <submittedName>
        <fullName evidence="1">Uncharacterized protein</fullName>
    </submittedName>
</protein>
<sequence>MEIQVMFNHLLDANEGSVDMEIAVRKGEFFVHATPTDNGFSISLFEHEGLNLPCFFATESEALAEQDDISKLYHQQIAVGDRLETDVWDGVVLKAKRHREGDLIALYQGETLIGKKTWKSLSGL</sequence>
<keyword evidence="2" id="KW-1185">Reference proteome</keyword>
<evidence type="ECO:0000313" key="2">
    <source>
        <dbReference type="Proteomes" id="UP000000639"/>
    </source>
</evidence>
<accession>A1SVV4</accession>
<proteinExistence type="predicted"/>
<organism evidence="1 2">
    <name type="scientific">Psychromonas ingrahamii (strain DSM 17664 / CCUG 51855 / 37)</name>
    <dbReference type="NCBI Taxonomy" id="357804"/>
    <lineage>
        <taxon>Bacteria</taxon>
        <taxon>Pseudomonadati</taxon>
        <taxon>Pseudomonadota</taxon>
        <taxon>Gammaproteobacteria</taxon>
        <taxon>Alteromonadales</taxon>
        <taxon>Psychromonadaceae</taxon>
        <taxon>Psychromonas</taxon>
    </lineage>
</organism>
<evidence type="ECO:0000313" key="1">
    <source>
        <dbReference type="EMBL" id="ABM03619.1"/>
    </source>
</evidence>
<dbReference type="KEGG" id="pin:Ping_1842"/>
<dbReference type="Proteomes" id="UP000000639">
    <property type="component" value="Chromosome"/>
</dbReference>
<reference evidence="1 2" key="1">
    <citation type="submission" date="2007-01" db="EMBL/GenBank/DDBJ databases">
        <title>Complete sequence of Psychromonas ingrahamii 37.</title>
        <authorList>
            <consortium name="US DOE Joint Genome Institute"/>
            <person name="Copeland A."/>
            <person name="Lucas S."/>
            <person name="Lapidus A."/>
            <person name="Barry K."/>
            <person name="Detter J.C."/>
            <person name="Glavina del Rio T."/>
            <person name="Hammon N."/>
            <person name="Israni S."/>
            <person name="Dalin E."/>
            <person name="Tice H."/>
            <person name="Pitluck S."/>
            <person name="Thompson L.S."/>
            <person name="Brettin T."/>
            <person name="Bruce D."/>
            <person name="Han C."/>
            <person name="Tapia R."/>
            <person name="Schmutz J."/>
            <person name="Larimer F."/>
            <person name="Land M."/>
            <person name="Hauser L."/>
            <person name="Kyrpides N."/>
            <person name="Ivanova N."/>
            <person name="Staley J."/>
            <person name="Richardson P."/>
        </authorList>
    </citation>
    <scope>NUCLEOTIDE SEQUENCE [LARGE SCALE GENOMIC DNA]</scope>
    <source>
        <strain evidence="1 2">37</strain>
    </source>
</reference>
<dbReference type="OrthoDB" id="9828191at2"/>
<gene>
    <name evidence="1" type="ordered locus">Ping_1842</name>
</gene>
<dbReference type="EMBL" id="CP000510">
    <property type="protein sequence ID" value="ABM03619.1"/>
    <property type="molecule type" value="Genomic_DNA"/>
</dbReference>
<dbReference type="RefSeq" id="WP_011770179.1">
    <property type="nucleotide sequence ID" value="NC_008709.1"/>
</dbReference>